<proteinExistence type="predicted"/>
<evidence type="ECO:0000313" key="3">
    <source>
        <dbReference type="Proteomes" id="UP000785679"/>
    </source>
</evidence>
<dbReference type="EMBL" id="RRYP01010522">
    <property type="protein sequence ID" value="TNV78323.1"/>
    <property type="molecule type" value="Genomic_DNA"/>
</dbReference>
<comment type="caution">
    <text evidence="2">The sequence shown here is derived from an EMBL/GenBank/DDBJ whole genome shotgun (WGS) entry which is preliminary data.</text>
</comment>
<gene>
    <name evidence="2" type="ORF">FGO68_gene9414</name>
</gene>
<evidence type="ECO:0000256" key="1">
    <source>
        <dbReference type="SAM" id="MobiDB-lite"/>
    </source>
</evidence>
<accession>A0A8J8NN28</accession>
<feature type="compositionally biased region" description="Low complexity" evidence="1">
    <location>
        <begin position="77"/>
        <end position="86"/>
    </location>
</feature>
<keyword evidence="3" id="KW-1185">Reference proteome</keyword>
<feature type="region of interest" description="Disordered" evidence="1">
    <location>
        <begin position="62"/>
        <end position="86"/>
    </location>
</feature>
<organism evidence="2 3">
    <name type="scientific">Halteria grandinella</name>
    <dbReference type="NCBI Taxonomy" id="5974"/>
    <lineage>
        <taxon>Eukaryota</taxon>
        <taxon>Sar</taxon>
        <taxon>Alveolata</taxon>
        <taxon>Ciliophora</taxon>
        <taxon>Intramacronucleata</taxon>
        <taxon>Spirotrichea</taxon>
        <taxon>Stichotrichia</taxon>
        <taxon>Sporadotrichida</taxon>
        <taxon>Halteriidae</taxon>
        <taxon>Halteria</taxon>
    </lineage>
</organism>
<evidence type="ECO:0000313" key="2">
    <source>
        <dbReference type="EMBL" id="TNV78323.1"/>
    </source>
</evidence>
<dbReference type="Proteomes" id="UP000785679">
    <property type="component" value="Unassembled WGS sequence"/>
</dbReference>
<reference evidence="2" key="1">
    <citation type="submission" date="2019-06" db="EMBL/GenBank/DDBJ databases">
        <authorList>
            <person name="Zheng W."/>
        </authorList>
    </citation>
    <scope>NUCLEOTIDE SEQUENCE</scope>
    <source>
        <strain evidence="2">QDHG01</strain>
    </source>
</reference>
<dbReference type="AlphaFoldDB" id="A0A8J8NN28"/>
<protein>
    <submittedName>
        <fullName evidence="2">Uncharacterized protein</fullName>
    </submittedName>
</protein>
<name>A0A8J8NN28_HALGN</name>
<sequence length="429" mass="49131">MNSVPDIFHFPQFHNIQSRDTSLNSTGYLQNISAFADSSIYSQRFVRYSERAKRNQFIKQTITSSTSRSPDHTPLKQQQKQIYQTQPASDVFSDKPAFILIGNSNNQLVDSAFKEPQLPSYIQLKLNLMKKSQNRVVKGKKVIEQVINENEHEPLSIIDQSTFRNEYQPSHFKTKSEAVSCFQISALQSQYGQPKVFNTKMFGKYYNRRDSNNPLDGTLSSNNGMPISIRKVPRQQKPMTQPVQKSPLRQRLDNAYNEQIAKSISINPYNNVIHYQSYKPKLLVPIQDINASAPSLPNNFNQTFTKIKDFRLGSQRKQNHQFKQLSLSTRQGRNLFSGGDNCLSIGSIDQDEGMITSQTQGFIQIKLSPRKQLQEPRSRKSSLCRDSNENMMRNTLQISSQRSRLFTRSDVPTALGINEQRTLDANDAF</sequence>